<evidence type="ECO:0000256" key="1">
    <source>
        <dbReference type="SAM" id="MobiDB-lite"/>
    </source>
</evidence>
<keyword evidence="3" id="KW-1185">Reference proteome</keyword>
<proteinExistence type="predicted"/>
<name>A0A8J3IAP4_9CHLR</name>
<sequence length="45" mass="5260">MSKDPNKDLEQKAQAKDYKANRETNPTKAAQLRQEAKELREKKTE</sequence>
<evidence type="ECO:0000313" key="2">
    <source>
        <dbReference type="EMBL" id="GHO49860.1"/>
    </source>
</evidence>
<evidence type="ECO:0000313" key="3">
    <source>
        <dbReference type="Proteomes" id="UP000612362"/>
    </source>
</evidence>
<comment type="caution">
    <text evidence="2">The sequence shown here is derived from an EMBL/GenBank/DDBJ whole genome shotgun (WGS) entry which is preliminary data.</text>
</comment>
<feature type="region of interest" description="Disordered" evidence="1">
    <location>
        <begin position="1"/>
        <end position="45"/>
    </location>
</feature>
<dbReference type="EMBL" id="BNJF01000006">
    <property type="protein sequence ID" value="GHO49860.1"/>
    <property type="molecule type" value="Genomic_DNA"/>
</dbReference>
<dbReference type="RefSeq" id="WP_220198946.1">
    <property type="nucleotide sequence ID" value="NZ_BNJF01000006.1"/>
</dbReference>
<protein>
    <submittedName>
        <fullName evidence="2">Uncharacterized protein</fullName>
    </submittedName>
</protein>
<organism evidence="2 3">
    <name type="scientific">Ktedonospora formicarum</name>
    <dbReference type="NCBI Taxonomy" id="2778364"/>
    <lineage>
        <taxon>Bacteria</taxon>
        <taxon>Bacillati</taxon>
        <taxon>Chloroflexota</taxon>
        <taxon>Ktedonobacteria</taxon>
        <taxon>Ktedonobacterales</taxon>
        <taxon>Ktedonobacteraceae</taxon>
        <taxon>Ktedonospora</taxon>
    </lineage>
</organism>
<feature type="compositionally biased region" description="Basic and acidic residues" evidence="1">
    <location>
        <begin position="1"/>
        <end position="22"/>
    </location>
</feature>
<gene>
    <name evidence="2" type="ORF">KSX_80230</name>
</gene>
<feature type="compositionally biased region" description="Basic and acidic residues" evidence="1">
    <location>
        <begin position="34"/>
        <end position="45"/>
    </location>
</feature>
<dbReference type="AlphaFoldDB" id="A0A8J3IAP4"/>
<reference evidence="2" key="1">
    <citation type="submission" date="2020-10" db="EMBL/GenBank/DDBJ databases">
        <title>Taxonomic study of unclassified bacteria belonging to the class Ktedonobacteria.</title>
        <authorList>
            <person name="Yabe S."/>
            <person name="Wang C.M."/>
            <person name="Zheng Y."/>
            <person name="Sakai Y."/>
            <person name="Cavaletti L."/>
            <person name="Monciardini P."/>
            <person name="Donadio S."/>
        </authorList>
    </citation>
    <scope>NUCLEOTIDE SEQUENCE</scope>
    <source>
        <strain evidence="2">SOSP1-1</strain>
    </source>
</reference>
<accession>A0A8J3IAP4</accession>
<dbReference type="Proteomes" id="UP000612362">
    <property type="component" value="Unassembled WGS sequence"/>
</dbReference>